<dbReference type="OrthoDB" id="5105950at2759"/>
<dbReference type="Proteomes" id="UP000241587">
    <property type="component" value="Unassembled WGS sequence"/>
</dbReference>
<reference evidence="1 2" key="1">
    <citation type="submission" date="2018-02" db="EMBL/GenBank/DDBJ databases">
        <title>Fusarium culmorum secondary metabolites in fungal-bacterial-plant interactions.</title>
        <authorList>
            <person name="Schmidt R."/>
        </authorList>
    </citation>
    <scope>NUCLEOTIDE SEQUENCE [LARGE SCALE GENOMIC DNA]</scope>
    <source>
        <strain evidence="1 2">PV</strain>
    </source>
</reference>
<comment type="caution">
    <text evidence="1">The sequence shown here is derived from an EMBL/GenBank/DDBJ whole genome shotgun (WGS) entry which is preliminary data.</text>
</comment>
<protein>
    <submittedName>
        <fullName evidence="1">Uncharacterized protein</fullName>
    </submittedName>
</protein>
<organism evidence="1 2">
    <name type="scientific">Fusarium culmorum</name>
    <dbReference type="NCBI Taxonomy" id="5516"/>
    <lineage>
        <taxon>Eukaryota</taxon>
        <taxon>Fungi</taxon>
        <taxon>Dikarya</taxon>
        <taxon>Ascomycota</taxon>
        <taxon>Pezizomycotina</taxon>
        <taxon>Sordariomycetes</taxon>
        <taxon>Hypocreomycetidae</taxon>
        <taxon>Hypocreales</taxon>
        <taxon>Nectriaceae</taxon>
        <taxon>Fusarium</taxon>
    </lineage>
</organism>
<evidence type="ECO:0000313" key="1">
    <source>
        <dbReference type="EMBL" id="PTD01499.1"/>
    </source>
</evidence>
<dbReference type="AlphaFoldDB" id="A0A2T4GDA2"/>
<sequence>MAANRIIIIVDDDQEELHPQQPRPQNESAHLIMDGIQAAFNFVRSRPSGAIINNENGLTLRELQALSTFLQSLSETMNTPATIADFRRFLLNIFDGWNSISQVPPHPLIPDRKFMDTRIKVGLLREDHPLSRNQLNGGGNSYVNAGQASQYKCRRLGLERFEECRNLVDAGRVAVVECRPNKGKAKGKAKEEAKDATAK</sequence>
<dbReference type="EMBL" id="PVEM01000028">
    <property type="protein sequence ID" value="PTD01499.1"/>
    <property type="molecule type" value="Genomic_DNA"/>
</dbReference>
<proteinExistence type="predicted"/>
<accession>A0A2T4GDA2</accession>
<gene>
    <name evidence="1" type="ORF">FCULG_00010286</name>
</gene>
<name>A0A2T4GDA2_FUSCU</name>
<keyword evidence="2" id="KW-1185">Reference proteome</keyword>
<evidence type="ECO:0000313" key="2">
    <source>
        <dbReference type="Proteomes" id="UP000241587"/>
    </source>
</evidence>